<dbReference type="AlphaFoldDB" id="A0A9W6XJK4"/>
<evidence type="ECO:0000256" key="1">
    <source>
        <dbReference type="ARBA" id="ARBA00004613"/>
    </source>
</evidence>
<dbReference type="EMBL" id="BSXW01001955">
    <property type="protein sequence ID" value="GMF40046.1"/>
    <property type="molecule type" value="Genomic_DNA"/>
</dbReference>
<comment type="subcellular location">
    <subcellularLocation>
        <location evidence="1">Secreted</location>
    </subcellularLocation>
</comment>
<comment type="caution">
    <text evidence="6">The sequence shown here is derived from an EMBL/GenBank/DDBJ whole genome shotgun (WGS) entry which is preliminary data.</text>
</comment>
<evidence type="ECO:0000313" key="7">
    <source>
        <dbReference type="Proteomes" id="UP001165083"/>
    </source>
</evidence>
<dbReference type="InterPro" id="IPR008701">
    <property type="entry name" value="NPP1"/>
</dbReference>
<keyword evidence="4" id="KW-0843">Virulence</keyword>
<evidence type="ECO:0000256" key="2">
    <source>
        <dbReference type="ARBA" id="ARBA00009520"/>
    </source>
</evidence>
<dbReference type="PANTHER" id="PTHR33657:SF8">
    <property type="entry name" value="DOMAIN PROTEIN, PUTATIVE (AFU_ORTHOLOGUE AFUA_5G00600)-RELATED"/>
    <property type="match status" value="1"/>
</dbReference>
<dbReference type="GO" id="GO:0005576">
    <property type="term" value="C:extracellular region"/>
    <property type="evidence" value="ECO:0007669"/>
    <property type="project" value="UniProtKB-SubCell"/>
</dbReference>
<dbReference type="Proteomes" id="UP001165083">
    <property type="component" value="Unassembled WGS sequence"/>
</dbReference>
<proteinExistence type="inferred from homology"/>
<protein>
    <submittedName>
        <fullName evidence="6">Unnamed protein product</fullName>
    </submittedName>
</protein>
<reference evidence="6" key="1">
    <citation type="submission" date="2023-04" db="EMBL/GenBank/DDBJ databases">
        <title>Phytophthora lilii NBRC 32176.</title>
        <authorList>
            <person name="Ichikawa N."/>
            <person name="Sato H."/>
            <person name="Tonouchi N."/>
        </authorList>
    </citation>
    <scope>NUCLEOTIDE SEQUENCE</scope>
    <source>
        <strain evidence="6">NBRC 32176</strain>
    </source>
</reference>
<keyword evidence="7" id="KW-1185">Reference proteome</keyword>
<evidence type="ECO:0000313" key="6">
    <source>
        <dbReference type="EMBL" id="GMF40046.1"/>
    </source>
</evidence>
<feature type="region of interest" description="Disordered" evidence="5">
    <location>
        <begin position="127"/>
        <end position="158"/>
    </location>
</feature>
<organism evidence="6 7">
    <name type="scientific">Phytophthora lilii</name>
    <dbReference type="NCBI Taxonomy" id="2077276"/>
    <lineage>
        <taxon>Eukaryota</taxon>
        <taxon>Sar</taxon>
        <taxon>Stramenopiles</taxon>
        <taxon>Oomycota</taxon>
        <taxon>Peronosporomycetes</taxon>
        <taxon>Peronosporales</taxon>
        <taxon>Peronosporaceae</taxon>
        <taxon>Phytophthora</taxon>
    </lineage>
</organism>
<evidence type="ECO:0000256" key="4">
    <source>
        <dbReference type="ARBA" id="ARBA00023026"/>
    </source>
</evidence>
<accession>A0A9W6XJK4</accession>
<keyword evidence="3" id="KW-0964">Secreted</keyword>
<evidence type="ECO:0000256" key="3">
    <source>
        <dbReference type="ARBA" id="ARBA00022525"/>
    </source>
</evidence>
<feature type="compositionally biased region" description="Pro residues" evidence="5">
    <location>
        <begin position="134"/>
        <end position="156"/>
    </location>
</feature>
<dbReference type="OrthoDB" id="147163at2759"/>
<evidence type="ECO:0000256" key="5">
    <source>
        <dbReference type="SAM" id="MobiDB-lite"/>
    </source>
</evidence>
<gene>
    <name evidence="6" type="ORF">Plil01_001642800</name>
</gene>
<comment type="similarity">
    <text evidence="2">Belongs to the Necrosis inducing protein (NPP1) family.</text>
</comment>
<sequence>MTHPKVNTPPKVMPRLRVQVPRKVKILFKVQMPQKMSPPRLVMINLKVPTPHKLKKATTLFKSNTTNTPGPTIKHLNIADARSYNRLGSQVQDTITTPEPTIKSLDIADALRTTTPMATRNFTIAPTRQDPRATEPPTPEPTFLPTPTPTPAPTPLSTPETPWVAKFIGHDQVQPFSQPEPVTISERAGVKFKPQIHISSGCRPYPAVNWHGETGGGLKTTDNPRGGCRGFGWGSQIYGRSTWFRDVWAIMYSWYFPKDSPSPSMGHRHDWEHIIVWIDNPDVENPKI</sequence>
<dbReference type="Pfam" id="PF05630">
    <property type="entry name" value="NPP1"/>
    <property type="match status" value="1"/>
</dbReference>
<name>A0A9W6XJK4_9STRA</name>
<dbReference type="PANTHER" id="PTHR33657">
    <property type="entry name" value="DOMAIN PROTEIN, PUTATIVE (AFU_ORTHOLOGUE AFUA_5G00600)-RELATED"/>
    <property type="match status" value="1"/>
</dbReference>